<evidence type="ECO:0000313" key="3">
    <source>
        <dbReference type="Proteomes" id="UP001164705"/>
    </source>
</evidence>
<gene>
    <name evidence="2" type="ORF">N7U66_06585</name>
</gene>
<accession>A0A9E8MYI6</accession>
<dbReference type="RefSeq" id="WP_267677810.1">
    <property type="nucleotide sequence ID" value="NZ_CP113088.1"/>
</dbReference>
<dbReference type="KEGG" id="lnu:N7U66_06585"/>
<protein>
    <submittedName>
        <fullName evidence="2">DUF2141 domain-containing protein</fullName>
    </submittedName>
</protein>
<dbReference type="EMBL" id="CP113088">
    <property type="protein sequence ID" value="WAC03234.1"/>
    <property type="molecule type" value="Genomic_DNA"/>
</dbReference>
<dbReference type="Pfam" id="PF09912">
    <property type="entry name" value="DUF2141"/>
    <property type="match status" value="1"/>
</dbReference>
<organism evidence="2 3">
    <name type="scientific">Lacinutrix neustonica</name>
    <dbReference type="NCBI Taxonomy" id="2980107"/>
    <lineage>
        <taxon>Bacteria</taxon>
        <taxon>Pseudomonadati</taxon>
        <taxon>Bacteroidota</taxon>
        <taxon>Flavobacteriia</taxon>
        <taxon>Flavobacteriales</taxon>
        <taxon>Flavobacteriaceae</taxon>
        <taxon>Lacinutrix</taxon>
    </lineage>
</organism>
<proteinExistence type="predicted"/>
<dbReference type="Proteomes" id="UP001164705">
    <property type="component" value="Chromosome"/>
</dbReference>
<dbReference type="InterPro" id="IPR018673">
    <property type="entry name" value="DUF2141"/>
</dbReference>
<evidence type="ECO:0000313" key="2">
    <source>
        <dbReference type="EMBL" id="WAC03234.1"/>
    </source>
</evidence>
<feature type="signal peptide" evidence="1">
    <location>
        <begin position="1"/>
        <end position="19"/>
    </location>
</feature>
<keyword evidence="1" id="KW-0732">Signal</keyword>
<keyword evidence="3" id="KW-1185">Reference proteome</keyword>
<sequence length="139" mass="15449">MKTLTITFAFILPILFGFAQQNQNHDITVTIDNVKNDVGKVVLGLHTEATFMKTEAVQTAESKIENGKITITFKNVAPGTYGIMALHDENENGRMDFESNGMPAESYGMSNNPLSYGPPRYSDAEIEVKDEDLNLTIRF</sequence>
<evidence type="ECO:0000256" key="1">
    <source>
        <dbReference type="SAM" id="SignalP"/>
    </source>
</evidence>
<reference evidence="2" key="1">
    <citation type="submission" date="2022-11" db="EMBL/GenBank/DDBJ databases">
        <title>Lacinutrix neustonica HL-RS19T sp. nov., isolated from the surface microlayer sample of brackish Lake Shihwa.</title>
        <authorList>
            <person name="Choi J.Y."/>
            <person name="Hwang C.Y."/>
        </authorList>
    </citation>
    <scope>NUCLEOTIDE SEQUENCE</scope>
    <source>
        <strain evidence="2">HL-RS19</strain>
    </source>
</reference>
<name>A0A9E8MYI6_9FLAO</name>
<dbReference type="AlphaFoldDB" id="A0A9E8MYI6"/>
<feature type="chain" id="PRO_5039337273" evidence="1">
    <location>
        <begin position="20"/>
        <end position="139"/>
    </location>
</feature>